<dbReference type="Proteomes" id="UP000218209">
    <property type="component" value="Unassembled WGS sequence"/>
</dbReference>
<dbReference type="EMBL" id="KV918841">
    <property type="protein sequence ID" value="OSX77341.1"/>
    <property type="molecule type" value="Genomic_DNA"/>
</dbReference>
<dbReference type="AlphaFoldDB" id="A0A1X6P8W5"/>
<proteinExistence type="predicted"/>
<reference evidence="1 2" key="1">
    <citation type="submission" date="2017-03" db="EMBL/GenBank/DDBJ databases">
        <title>WGS assembly of Porphyra umbilicalis.</title>
        <authorList>
            <person name="Brawley S.H."/>
            <person name="Blouin N.A."/>
            <person name="Ficko-Blean E."/>
            <person name="Wheeler G.L."/>
            <person name="Lohr M."/>
            <person name="Goodson H.V."/>
            <person name="Jenkins J.W."/>
            <person name="Blaby-Haas C.E."/>
            <person name="Helliwell K.E."/>
            <person name="Chan C."/>
            <person name="Marriage T."/>
            <person name="Bhattacharya D."/>
            <person name="Klein A.S."/>
            <person name="Badis Y."/>
            <person name="Brodie J."/>
            <person name="Cao Y."/>
            <person name="Collen J."/>
            <person name="Dittami S.M."/>
            <person name="Gachon C.M."/>
            <person name="Green B.R."/>
            <person name="Karpowicz S."/>
            <person name="Kim J.W."/>
            <person name="Kudahl U."/>
            <person name="Lin S."/>
            <person name="Michel G."/>
            <person name="Mittag M."/>
            <person name="Olson B.J."/>
            <person name="Pangilinan J."/>
            <person name="Peng Y."/>
            <person name="Qiu H."/>
            <person name="Shu S."/>
            <person name="Singer J.T."/>
            <person name="Smith A.G."/>
            <person name="Sprecher B.N."/>
            <person name="Wagner V."/>
            <person name="Wang W."/>
            <person name="Wang Z.-Y."/>
            <person name="Yan J."/>
            <person name="Yarish C."/>
            <person name="Zoeuner-Riek S."/>
            <person name="Zhuang Y."/>
            <person name="Zou Y."/>
            <person name="Lindquist E.A."/>
            <person name="Grimwood J."/>
            <person name="Barry K."/>
            <person name="Rokhsar D.S."/>
            <person name="Schmutz J."/>
            <person name="Stiller J.W."/>
            <person name="Grossman A.R."/>
            <person name="Prochnik S.E."/>
        </authorList>
    </citation>
    <scope>NUCLEOTIDE SEQUENCE [LARGE SCALE GENOMIC DNA]</scope>
    <source>
        <strain evidence="1">4086291</strain>
    </source>
</reference>
<accession>A0A1X6P8W5</accession>
<evidence type="ECO:0000313" key="2">
    <source>
        <dbReference type="Proteomes" id="UP000218209"/>
    </source>
</evidence>
<protein>
    <submittedName>
        <fullName evidence="1">Uncharacterized protein</fullName>
    </submittedName>
</protein>
<keyword evidence="2" id="KW-1185">Reference proteome</keyword>
<evidence type="ECO:0000313" key="1">
    <source>
        <dbReference type="EMBL" id="OSX77341.1"/>
    </source>
</evidence>
<name>A0A1X6P8W5_PORUM</name>
<organism evidence="1 2">
    <name type="scientific">Porphyra umbilicalis</name>
    <name type="common">Purple laver</name>
    <name type="synonym">Red alga</name>
    <dbReference type="NCBI Taxonomy" id="2786"/>
    <lineage>
        <taxon>Eukaryota</taxon>
        <taxon>Rhodophyta</taxon>
        <taxon>Bangiophyceae</taxon>
        <taxon>Bangiales</taxon>
        <taxon>Bangiaceae</taxon>
        <taxon>Porphyra</taxon>
    </lineage>
</organism>
<sequence>MAPPPSIESDPIFLDAIDQDHLTDLQSDFILRIRAVERDDGGEQRKGEELRNKIVDMYTPSMLFFPELLRHPALHQSLLTLLLKRKVSMPIDATQRSVINLAQGLFVDSGATSVAVRFVHD</sequence>
<gene>
    <name evidence="1" type="ORF">BU14_0152s0036</name>
</gene>